<protein>
    <submittedName>
        <fullName evidence="2">Uncharacterized protein</fullName>
    </submittedName>
</protein>
<feature type="region of interest" description="Disordered" evidence="1">
    <location>
        <begin position="14"/>
        <end position="43"/>
    </location>
</feature>
<accession>A0ABY6R8B2</accession>
<name>A0ABY6R8B2_9ACTN</name>
<proteinExistence type="predicted"/>
<evidence type="ECO:0000313" key="2">
    <source>
        <dbReference type="EMBL" id="UZX26310.1"/>
    </source>
</evidence>
<gene>
    <name evidence="2" type="ORF">LDH80_39235</name>
</gene>
<dbReference type="Proteomes" id="UP001164506">
    <property type="component" value="Chromosome"/>
</dbReference>
<organism evidence="2 3">
    <name type="scientific">Streptomyces tanashiensis</name>
    <dbReference type="NCBI Taxonomy" id="67367"/>
    <lineage>
        <taxon>Bacteria</taxon>
        <taxon>Bacillati</taxon>
        <taxon>Actinomycetota</taxon>
        <taxon>Actinomycetes</taxon>
        <taxon>Kitasatosporales</taxon>
        <taxon>Streptomycetaceae</taxon>
        <taxon>Streptomyces</taxon>
    </lineage>
</organism>
<reference evidence="2" key="1">
    <citation type="submission" date="2021-09" db="EMBL/GenBank/DDBJ databases">
        <title>Complete genome sequence and metabolic characterization of Streptomyces tanashiensis DSM 731 the producer of antibacterial Kalafungin and diverse secondary metabolites.</title>
        <authorList>
            <person name="Abbasi M.N."/>
            <person name="Anwar M.N."/>
            <person name="Alam K."/>
            <person name="Shoaib M."/>
            <person name="Lin Z."/>
            <person name="Hayat M."/>
            <person name="Ali M.I."/>
            <person name="Malik H.M.T."/>
            <person name="Ahmed I."/>
            <person name="Li A."/>
            <person name="Hailong Wang H."/>
            <person name="Zhang Y."/>
        </authorList>
    </citation>
    <scope>NUCLEOTIDE SEQUENCE</scope>
    <source>
        <strain evidence="2">Kala</strain>
    </source>
</reference>
<evidence type="ECO:0000256" key="1">
    <source>
        <dbReference type="SAM" id="MobiDB-lite"/>
    </source>
</evidence>
<keyword evidence="3" id="KW-1185">Reference proteome</keyword>
<dbReference type="GeneID" id="95605600"/>
<dbReference type="RefSeq" id="WP_267260369.1">
    <property type="nucleotide sequence ID" value="NZ_CP084204.1"/>
</dbReference>
<evidence type="ECO:0000313" key="3">
    <source>
        <dbReference type="Proteomes" id="UP001164506"/>
    </source>
</evidence>
<sequence length="80" mass="8515">MSGFTSLRKYSARLPPQFIGGGHQASAPLSRSDDRESHLPGEPVRVRLPHLTAVDVDAANVDEDEDGVVVGRLAVPALVL</sequence>
<dbReference type="EMBL" id="CP084204">
    <property type="protein sequence ID" value="UZX26310.1"/>
    <property type="molecule type" value="Genomic_DNA"/>
</dbReference>